<sequence length="89" mass="9958">MKEGSSVVSKREGGEEFGISMGPSDSVMIVLMTSARNVNDDEEEGGMAEIEKEEEEVGGLRKGRREGGLLSKSGGMGRKWFEFEKRRWW</sequence>
<dbReference type="Proteomes" id="UP000242715">
    <property type="component" value="Unassembled WGS sequence"/>
</dbReference>
<feature type="region of interest" description="Disordered" evidence="1">
    <location>
        <begin position="38"/>
        <end position="68"/>
    </location>
</feature>
<feature type="compositionally biased region" description="Basic and acidic residues" evidence="1">
    <location>
        <begin position="1"/>
        <end position="14"/>
    </location>
</feature>
<evidence type="ECO:0000313" key="2">
    <source>
        <dbReference type="EMBL" id="GAU29669.1"/>
    </source>
</evidence>
<evidence type="ECO:0000256" key="1">
    <source>
        <dbReference type="SAM" id="MobiDB-lite"/>
    </source>
</evidence>
<dbReference type="EMBL" id="DF973402">
    <property type="protein sequence ID" value="GAU29669.1"/>
    <property type="molecule type" value="Genomic_DNA"/>
</dbReference>
<keyword evidence="3" id="KW-1185">Reference proteome</keyword>
<accession>A0A2Z6NDB6</accession>
<dbReference type="AlphaFoldDB" id="A0A2Z6NDB6"/>
<organism evidence="2 3">
    <name type="scientific">Trifolium subterraneum</name>
    <name type="common">Subterranean clover</name>
    <dbReference type="NCBI Taxonomy" id="3900"/>
    <lineage>
        <taxon>Eukaryota</taxon>
        <taxon>Viridiplantae</taxon>
        <taxon>Streptophyta</taxon>
        <taxon>Embryophyta</taxon>
        <taxon>Tracheophyta</taxon>
        <taxon>Spermatophyta</taxon>
        <taxon>Magnoliopsida</taxon>
        <taxon>eudicotyledons</taxon>
        <taxon>Gunneridae</taxon>
        <taxon>Pentapetalae</taxon>
        <taxon>rosids</taxon>
        <taxon>fabids</taxon>
        <taxon>Fabales</taxon>
        <taxon>Fabaceae</taxon>
        <taxon>Papilionoideae</taxon>
        <taxon>50 kb inversion clade</taxon>
        <taxon>NPAAA clade</taxon>
        <taxon>Hologalegina</taxon>
        <taxon>IRL clade</taxon>
        <taxon>Trifolieae</taxon>
        <taxon>Trifolium</taxon>
    </lineage>
</organism>
<evidence type="ECO:0000313" key="3">
    <source>
        <dbReference type="Proteomes" id="UP000242715"/>
    </source>
</evidence>
<gene>
    <name evidence="2" type="ORF">TSUD_53210</name>
</gene>
<proteinExistence type="predicted"/>
<protein>
    <submittedName>
        <fullName evidence="2">Uncharacterized protein</fullName>
    </submittedName>
</protein>
<feature type="region of interest" description="Disordered" evidence="1">
    <location>
        <begin position="1"/>
        <end position="22"/>
    </location>
</feature>
<feature type="compositionally biased region" description="Acidic residues" evidence="1">
    <location>
        <begin position="40"/>
        <end position="57"/>
    </location>
</feature>
<name>A0A2Z6NDB6_TRISU</name>
<reference evidence="3" key="1">
    <citation type="journal article" date="2017" name="Front. Plant Sci.">
        <title>Climate Clever Clovers: New Paradigm to Reduce the Environmental Footprint of Ruminants by Breeding Low Methanogenic Forages Utilizing Haplotype Variation.</title>
        <authorList>
            <person name="Kaur P."/>
            <person name="Appels R."/>
            <person name="Bayer P.E."/>
            <person name="Keeble-Gagnere G."/>
            <person name="Wang J."/>
            <person name="Hirakawa H."/>
            <person name="Shirasawa K."/>
            <person name="Vercoe P."/>
            <person name="Stefanova K."/>
            <person name="Durmic Z."/>
            <person name="Nichols P."/>
            <person name="Revell C."/>
            <person name="Isobe S.N."/>
            <person name="Edwards D."/>
            <person name="Erskine W."/>
        </authorList>
    </citation>
    <scope>NUCLEOTIDE SEQUENCE [LARGE SCALE GENOMIC DNA]</scope>
    <source>
        <strain evidence="3">cv. Daliak</strain>
    </source>
</reference>